<dbReference type="Gene3D" id="3.10.10.10">
    <property type="entry name" value="HIV Type 1 Reverse Transcriptase, subunit A, domain 1"/>
    <property type="match status" value="1"/>
</dbReference>
<proteinExistence type="predicted"/>
<dbReference type="Gene3D" id="3.30.70.270">
    <property type="match status" value="1"/>
</dbReference>
<organism evidence="3">
    <name type="scientific">Schistocephalus solidus</name>
    <name type="common">Tapeworm</name>
    <dbReference type="NCBI Taxonomy" id="70667"/>
    <lineage>
        <taxon>Eukaryota</taxon>
        <taxon>Metazoa</taxon>
        <taxon>Spiralia</taxon>
        <taxon>Lophotrochozoa</taxon>
        <taxon>Platyhelminthes</taxon>
        <taxon>Cestoda</taxon>
        <taxon>Eucestoda</taxon>
        <taxon>Diphyllobothriidea</taxon>
        <taxon>Diphyllobothriidae</taxon>
        <taxon>Schistocephalus</taxon>
    </lineage>
</organism>
<dbReference type="PANTHER" id="PTHR37984">
    <property type="entry name" value="PROTEIN CBG26694"/>
    <property type="match status" value="1"/>
</dbReference>
<dbReference type="InterPro" id="IPR055510">
    <property type="entry name" value="DUF7083"/>
</dbReference>
<protein>
    <submittedName>
        <fullName evidence="3">Reverse transcriptase domain-containing protein</fullName>
    </submittedName>
</protein>
<dbReference type="SUPFAM" id="SSF56672">
    <property type="entry name" value="DNA/RNA polymerases"/>
    <property type="match status" value="1"/>
</dbReference>
<feature type="domain" description="DUF7083" evidence="2">
    <location>
        <begin position="2"/>
        <end position="66"/>
    </location>
</feature>
<sequence>LWYKRYEDLFSVDLAAQDDTWNVRLLLHKLGPAEHKCYANFILPMNPREITFVDTLKTLSQIFGEQSSLLKTRFPCLQLCKRESNDFITRSHFLLNLHGHSNQATPRNAAQASTQGEITAISLSALWCVAFPSGMHILPNRSQSCAQTGHRDGFCQTPSTAGSKSVPTTSNSKRRFRPKRKPKTQSIGNSLSLLATFQLNAADRRNFVDILLDGHAVGLQLDTASDITFIAERLWQSICSFTMQHTSQSATSACGFRPKRPIPYAALPLVDAEMKRLKKLSVLTLSYSTWAAPIVVIKKPNGSISICADFSTGLNAALTPNCYPLLAPAEWWHLLCQVRPGRSYLDIEVAPDARQFLTISTHRGLFQYTRLPFSVKTTPALFQPTMKAILSDIPGMSGYLDDIIIMGRSPSELQDRV</sequence>
<dbReference type="AlphaFoldDB" id="A0A183TSJ1"/>
<dbReference type="WBParaSite" id="SSLN_0002016801-mRNA-1">
    <property type="protein sequence ID" value="SSLN_0002016801-mRNA-1"/>
    <property type="gene ID" value="SSLN_0002016801"/>
</dbReference>
<reference evidence="3" key="1">
    <citation type="submission" date="2016-06" db="UniProtKB">
        <authorList>
            <consortium name="WormBaseParasite"/>
        </authorList>
    </citation>
    <scope>IDENTIFICATION</scope>
</reference>
<dbReference type="InterPro" id="IPR050951">
    <property type="entry name" value="Retrovirus_Pol_polyprotein"/>
</dbReference>
<evidence type="ECO:0000259" key="2">
    <source>
        <dbReference type="Pfam" id="PF23309"/>
    </source>
</evidence>
<feature type="compositionally biased region" description="Polar residues" evidence="1">
    <location>
        <begin position="156"/>
        <end position="171"/>
    </location>
</feature>
<accession>A0A183TSJ1</accession>
<evidence type="ECO:0000313" key="3">
    <source>
        <dbReference type="WBParaSite" id="SSLN_0002016801-mRNA-1"/>
    </source>
</evidence>
<feature type="region of interest" description="Disordered" evidence="1">
    <location>
        <begin position="155"/>
        <end position="185"/>
    </location>
</feature>
<feature type="compositionally biased region" description="Basic residues" evidence="1">
    <location>
        <begin position="172"/>
        <end position="183"/>
    </location>
</feature>
<dbReference type="CDD" id="cd01647">
    <property type="entry name" value="RT_LTR"/>
    <property type="match status" value="1"/>
</dbReference>
<evidence type="ECO:0000256" key="1">
    <source>
        <dbReference type="SAM" id="MobiDB-lite"/>
    </source>
</evidence>
<dbReference type="PANTHER" id="PTHR37984:SF5">
    <property type="entry name" value="PROTEIN NYNRIN-LIKE"/>
    <property type="match status" value="1"/>
</dbReference>
<dbReference type="InterPro" id="IPR043502">
    <property type="entry name" value="DNA/RNA_pol_sf"/>
</dbReference>
<name>A0A183TSJ1_SCHSO</name>
<dbReference type="InterPro" id="IPR043128">
    <property type="entry name" value="Rev_trsase/Diguanyl_cyclase"/>
</dbReference>
<dbReference type="Pfam" id="PF23309">
    <property type="entry name" value="DUF7083"/>
    <property type="match status" value="1"/>
</dbReference>